<dbReference type="InterPro" id="IPR016181">
    <property type="entry name" value="Acyl_CoA_acyltransferase"/>
</dbReference>
<dbReference type="InterPro" id="IPR000182">
    <property type="entry name" value="GNAT_dom"/>
</dbReference>
<proteinExistence type="predicted"/>
<dbReference type="PANTHER" id="PTHR43617:SF20">
    <property type="entry name" value="N-ALPHA-ACETYLTRANSFERASE RIMI"/>
    <property type="match status" value="1"/>
</dbReference>
<dbReference type="PROSITE" id="PS51186">
    <property type="entry name" value="GNAT"/>
    <property type="match status" value="1"/>
</dbReference>
<protein>
    <recommendedName>
        <fullName evidence="1">N-acetyltransferase domain-containing protein</fullName>
    </recommendedName>
</protein>
<dbReference type="Proteomes" id="UP000192721">
    <property type="component" value="Unassembled WGS sequence"/>
</dbReference>
<gene>
    <name evidence="2" type="ORF">B0T45_21925</name>
</gene>
<dbReference type="AlphaFoldDB" id="A0A1W0CCD9"/>
<dbReference type="EMBL" id="MUKV01000047">
    <property type="protein sequence ID" value="OQS32385.1"/>
    <property type="molecule type" value="Genomic_DNA"/>
</dbReference>
<dbReference type="SUPFAM" id="SSF55729">
    <property type="entry name" value="Acyl-CoA N-acyltransferases (Nat)"/>
    <property type="match status" value="1"/>
</dbReference>
<evidence type="ECO:0000313" key="3">
    <source>
        <dbReference type="Proteomes" id="UP000192721"/>
    </source>
</evidence>
<sequence>MTARPAQHQDIAPVFQIEQAVFGHHVYPDFFFRQAHDLWPDLFFVAPGAQDGELGGYIIGAPGSEQGEFWIMSLAVHEHCRGQGLGKQLLQALLQALRTRQAKHAKLTVHPDNSAVRLYQNQGFSVIEHQPHYFGHNDPRLVMRVDF</sequence>
<evidence type="ECO:0000313" key="2">
    <source>
        <dbReference type="EMBL" id="OQS32385.1"/>
    </source>
</evidence>
<dbReference type="InterPro" id="IPR050276">
    <property type="entry name" value="MshD_Acetyltransferase"/>
</dbReference>
<dbReference type="Gene3D" id="3.40.630.30">
    <property type="match status" value="1"/>
</dbReference>
<dbReference type="RefSeq" id="WP_081556972.1">
    <property type="nucleotide sequence ID" value="NZ_MUKV01000047.1"/>
</dbReference>
<organism evidence="2 3">
    <name type="scientific">Chromobacterium haemolyticum</name>
    <dbReference type="NCBI Taxonomy" id="394935"/>
    <lineage>
        <taxon>Bacteria</taxon>
        <taxon>Pseudomonadati</taxon>
        <taxon>Pseudomonadota</taxon>
        <taxon>Betaproteobacteria</taxon>
        <taxon>Neisseriales</taxon>
        <taxon>Chromobacteriaceae</taxon>
        <taxon>Chromobacterium</taxon>
    </lineage>
</organism>
<accession>A0A1W0CCD9</accession>
<evidence type="ECO:0000259" key="1">
    <source>
        <dbReference type="PROSITE" id="PS51186"/>
    </source>
</evidence>
<dbReference type="PANTHER" id="PTHR43617">
    <property type="entry name" value="L-AMINO ACID N-ACETYLTRANSFERASE"/>
    <property type="match status" value="1"/>
</dbReference>
<reference evidence="2 3" key="1">
    <citation type="submission" date="2017-02" db="EMBL/GenBank/DDBJ databases">
        <title>Chromobacterium haemolyticum H5244.</title>
        <authorList>
            <person name="Gulvik C.A."/>
        </authorList>
    </citation>
    <scope>NUCLEOTIDE SEQUENCE [LARGE SCALE GENOMIC DNA]</scope>
    <source>
        <strain evidence="2 3">H5244</strain>
    </source>
</reference>
<dbReference type="CDD" id="cd04301">
    <property type="entry name" value="NAT_SF"/>
    <property type="match status" value="1"/>
</dbReference>
<comment type="caution">
    <text evidence="2">The sequence shown here is derived from an EMBL/GenBank/DDBJ whole genome shotgun (WGS) entry which is preliminary data.</text>
</comment>
<name>A0A1W0CCD9_9NEIS</name>
<dbReference type="GO" id="GO:0008999">
    <property type="term" value="F:protein-N-terminal-alanine acetyltransferase activity"/>
    <property type="evidence" value="ECO:0007669"/>
    <property type="project" value="TreeGrafter"/>
</dbReference>
<dbReference type="Pfam" id="PF00583">
    <property type="entry name" value="Acetyltransf_1"/>
    <property type="match status" value="1"/>
</dbReference>
<feature type="domain" description="N-acetyltransferase" evidence="1">
    <location>
        <begin position="1"/>
        <end position="147"/>
    </location>
</feature>